<proteinExistence type="predicted"/>
<dbReference type="EMBL" id="PEXI01000099">
    <property type="protein sequence ID" value="PIU24048.1"/>
    <property type="molecule type" value="Genomic_DNA"/>
</dbReference>
<evidence type="ECO:0000313" key="3">
    <source>
        <dbReference type="EMBL" id="PIU24048.1"/>
    </source>
</evidence>
<protein>
    <recommendedName>
        <fullName evidence="2">PEGA domain-containing protein</fullName>
    </recommendedName>
</protein>
<dbReference type="Gene3D" id="2.120.10.30">
    <property type="entry name" value="TolB, C-terminal domain"/>
    <property type="match status" value="1"/>
</dbReference>
<keyword evidence="1" id="KW-1133">Transmembrane helix</keyword>
<reference evidence="4" key="1">
    <citation type="submission" date="2017-09" db="EMBL/GenBank/DDBJ databases">
        <title>Depth-based differentiation of microbial function through sediment-hosted aquifers and enrichment of novel symbionts in the deep terrestrial subsurface.</title>
        <authorList>
            <person name="Probst A.J."/>
            <person name="Ladd B."/>
            <person name="Jarett J.K."/>
            <person name="Geller-Mcgrath D.E."/>
            <person name="Sieber C.M.K."/>
            <person name="Emerson J.B."/>
            <person name="Anantharaman K."/>
            <person name="Thomas B.C."/>
            <person name="Malmstrom R."/>
            <person name="Stieglmeier M."/>
            <person name="Klingl A."/>
            <person name="Woyke T."/>
            <person name="Ryan C.M."/>
            <person name="Banfield J.F."/>
        </authorList>
    </citation>
    <scope>NUCLEOTIDE SEQUENCE [LARGE SCALE GENOMIC DNA]</scope>
</reference>
<keyword evidence="1" id="KW-0812">Transmembrane</keyword>
<dbReference type="Proteomes" id="UP000229896">
    <property type="component" value="Unassembled WGS sequence"/>
</dbReference>
<name>A0A2M6YBI2_9BACT</name>
<dbReference type="InterPro" id="IPR011042">
    <property type="entry name" value="6-blade_b-propeller_TolB-like"/>
</dbReference>
<feature type="domain" description="PEGA" evidence="2">
    <location>
        <begin position="37"/>
        <end position="105"/>
    </location>
</feature>
<evidence type="ECO:0000256" key="1">
    <source>
        <dbReference type="SAM" id="Phobius"/>
    </source>
</evidence>
<dbReference type="PANTHER" id="PTHR36842">
    <property type="entry name" value="PROTEIN TOLB HOMOLOG"/>
    <property type="match status" value="1"/>
</dbReference>
<keyword evidence="1" id="KW-0472">Membrane</keyword>
<gene>
    <name evidence="3" type="ORF">COT12_03120</name>
</gene>
<comment type="caution">
    <text evidence="3">The sequence shown here is derived from an EMBL/GenBank/DDBJ whole genome shotgun (WGS) entry which is preliminary data.</text>
</comment>
<accession>A0A2M6YBI2</accession>
<evidence type="ECO:0000313" key="4">
    <source>
        <dbReference type="Proteomes" id="UP000229896"/>
    </source>
</evidence>
<feature type="transmembrane region" description="Helical" evidence="1">
    <location>
        <begin position="12"/>
        <end position="34"/>
    </location>
</feature>
<dbReference type="AlphaFoldDB" id="A0A2M6YBI2"/>
<dbReference type="SUPFAM" id="SSF69304">
    <property type="entry name" value="Tricorn protease N-terminal domain"/>
    <property type="match status" value="1"/>
</dbReference>
<evidence type="ECO:0000259" key="2">
    <source>
        <dbReference type="Pfam" id="PF08308"/>
    </source>
</evidence>
<dbReference type="Pfam" id="PF08308">
    <property type="entry name" value="PEGA"/>
    <property type="match status" value="1"/>
</dbReference>
<sequence>MHKLSKKQSVLILRMALVVFAIVVAVVIYLVFFIHAKVSVEVVPTSAIVTLDNQPTAVVNGNASFVTTLGKHTLRVDSDNYVGYKEEINLTRGRNFSKKITLTKAPEPIKITSKANHIAIQDNNVFYQNPENQLFYMKTINFNTSGDNLIFEKQISSTPINPSSTVIWSPDKDLLLVKSGSSVDLVDFKKYDFVHQSITHFGDYIGDIVWAPDNSRIAYYYAPPSGERSLIFSDANNQNIFRAANLADLGIENPYIAFSPDSQYLTIIPRNTDFSKNKIYLMNVYTKEIKLLIDSSDQKEAVFSADSQKIIYSTYSSDSSNLLHQTLSVANIDGSNIHSLGISAKASDIRYWQNANQIFLPIDLVRSKMILVDIDSGKTLEFYFNGQKDSAINEIYLSNDEKEAIYVSNWELYFVKLISN</sequence>
<organism evidence="3 4">
    <name type="scientific">Candidatus Berkelbacteria bacterium CG08_land_8_20_14_0_20_39_8</name>
    <dbReference type="NCBI Taxonomy" id="1974511"/>
    <lineage>
        <taxon>Bacteria</taxon>
        <taxon>Candidatus Berkelbacteria</taxon>
    </lineage>
</organism>
<dbReference type="InterPro" id="IPR013229">
    <property type="entry name" value="PEGA"/>
</dbReference>